<proteinExistence type="inferred from homology"/>
<evidence type="ECO:0000256" key="13">
    <source>
        <dbReference type="ARBA" id="ARBA00025079"/>
    </source>
</evidence>
<dbReference type="GO" id="GO:0000077">
    <property type="term" value="P:DNA damage checkpoint signaling"/>
    <property type="evidence" value="ECO:0007669"/>
    <property type="project" value="TreeGrafter"/>
</dbReference>
<reference evidence="17" key="1">
    <citation type="submission" date="2016-03" db="EMBL/GenBank/DDBJ databases">
        <title>Draft genome sequence of Rosellinia necatrix.</title>
        <authorList>
            <person name="Kanematsu S."/>
        </authorList>
    </citation>
    <scope>NUCLEOTIDE SEQUENCE [LARGE SCALE GENOMIC DNA]</scope>
    <source>
        <strain evidence="17">W97</strain>
    </source>
</reference>
<dbReference type="Pfam" id="PF00454">
    <property type="entry name" value="PI3_PI4_kinase"/>
    <property type="match status" value="1"/>
</dbReference>
<comment type="subunit">
    <text evidence="3">Associates with DNA double-strand breaks.</text>
</comment>
<evidence type="ECO:0000259" key="14">
    <source>
        <dbReference type="PROSITE" id="PS50290"/>
    </source>
</evidence>
<dbReference type="GO" id="GO:0005694">
    <property type="term" value="C:chromosome"/>
    <property type="evidence" value="ECO:0007669"/>
    <property type="project" value="TreeGrafter"/>
</dbReference>
<dbReference type="PROSITE" id="PS51189">
    <property type="entry name" value="FAT"/>
    <property type="match status" value="1"/>
</dbReference>
<evidence type="ECO:0000259" key="16">
    <source>
        <dbReference type="PROSITE" id="PS51190"/>
    </source>
</evidence>
<dbReference type="PANTHER" id="PTHR11139:SF125">
    <property type="entry name" value="SERINE_THREONINE-PROTEIN KINASE MEC1"/>
    <property type="match status" value="1"/>
</dbReference>
<dbReference type="Pfam" id="PF08064">
    <property type="entry name" value="UME"/>
    <property type="match status" value="1"/>
</dbReference>
<evidence type="ECO:0000313" key="17">
    <source>
        <dbReference type="EMBL" id="GAW27350.1"/>
    </source>
</evidence>
<accession>A0A1S8ACF6</accession>
<dbReference type="FunFam" id="1.10.1070.11:FF:000031">
    <property type="entry name" value="Phosphatidyl inositol 3-kinase"/>
    <property type="match status" value="1"/>
</dbReference>
<dbReference type="SUPFAM" id="SSF56112">
    <property type="entry name" value="Protein kinase-like (PK-like)"/>
    <property type="match status" value="1"/>
</dbReference>
<evidence type="ECO:0000256" key="12">
    <source>
        <dbReference type="ARBA" id="ARBA00023242"/>
    </source>
</evidence>
<evidence type="ECO:0000256" key="2">
    <source>
        <dbReference type="ARBA" id="ARBA00010769"/>
    </source>
</evidence>
<keyword evidence="11" id="KW-0234">DNA repair</keyword>
<organism evidence="17">
    <name type="scientific">Rosellinia necatrix</name>
    <name type="common">White root-rot fungus</name>
    <dbReference type="NCBI Taxonomy" id="77044"/>
    <lineage>
        <taxon>Eukaryota</taxon>
        <taxon>Fungi</taxon>
        <taxon>Dikarya</taxon>
        <taxon>Ascomycota</taxon>
        <taxon>Pezizomycotina</taxon>
        <taxon>Sordariomycetes</taxon>
        <taxon>Xylariomycetidae</taxon>
        <taxon>Xylariales</taxon>
        <taxon>Xylariaceae</taxon>
        <taxon>Rosellinia</taxon>
    </lineage>
</organism>
<dbReference type="InterPro" id="IPR057564">
    <property type="entry name" value="HEAT_ATR"/>
</dbReference>
<dbReference type="GO" id="GO:0006281">
    <property type="term" value="P:DNA repair"/>
    <property type="evidence" value="ECO:0007669"/>
    <property type="project" value="UniProtKB-KW"/>
</dbReference>
<dbReference type="InterPro" id="IPR050517">
    <property type="entry name" value="DDR_Repair_Kinase"/>
</dbReference>
<dbReference type="InterPro" id="IPR003152">
    <property type="entry name" value="FATC_dom"/>
</dbReference>
<evidence type="ECO:0000259" key="15">
    <source>
        <dbReference type="PROSITE" id="PS51189"/>
    </source>
</evidence>
<dbReference type="EC" id="2.7.11.1" evidence="4"/>
<dbReference type="InterPro" id="IPR056802">
    <property type="entry name" value="ATR-like_M-HEAT"/>
</dbReference>
<keyword evidence="7" id="KW-0547">Nucleotide-binding</keyword>
<keyword evidence="5" id="KW-0723">Serine/threonine-protein kinase</keyword>
<evidence type="ECO:0000256" key="11">
    <source>
        <dbReference type="ARBA" id="ARBA00023204"/>
    </source>
</evidence>
<dbReference type="InterPro" id="IPR003151">
    <property type="entry name" value="PIK-rel_kinase_FAT"/>
</dbReference>
<dbReference type="Gene3D" id="1.10.1070.11">
    <property type="entry name" value="Phosphatidylinositol 3-/4-kinase, catalytic domain"/>
    <property type="match status" value="1"/>
</dbReference>
<dbReference type="GO" id="GO:0000723">
    <property type="term" value="P:telomere maintenance"/>
    <property type="evidence" value="ECO:0007669"/>
    <property type="project" value="TreeGrafter"/>
</dbReference>
<keyword evidence="8" id="KW-0227">DNA damage</keyword>
<dbReference type="PANTHER" id="PTHR11139">
    <property type="entry name" value="ATAXIA TELANGIECTASIA MUTATED ATM -RELATED"/>
    <property type="match status" value="1"/>
</dbReference>
<dbReference type="STRING" id="77044.A0A1S8ACF6"/>
<name>A0A1S8ACF6_ROSNE</name>
<dbReference type="SUPFAM" id="SSF48371">
    <property type="entry name" value="ARM repeat"/>
    <property type="match status" value="1"/>
</dbReference>
<evidence type="ECO:0000256" key="8">
    <source>
        <dbReference type="ARBA" id="ARBA00022763"/>
    </source>
</evidence>
<dbReference type="Proteomes" id="UP000054516">
    <property type="component" value="Unassembled WGS sequence"/>
</dbReference>
<dbReference type="CDD" id="cd00892">
    <property type="entry name" value="PIKKc_ATR"/>
    <property type="match status" value="1"/>
</dbReference>
<evidence type="ECO:0000256" key="7">
    <source>
        <dbReference type="ARBA" id="ARBA00022741"/>
    </source>
</evidence>
<evidence type="ECO:0000256" key="3">
    <source>
        <dbReference type="ARBA" id="ARBA00011370"/>
    </source>
</evidence>
<dbReference type="InterPro" id="IPR012993">
    <property type="entry name" value="UME"/>
</dbReference>
<comment type="subcellular location">
    <subcellularLocation>
        <location evidence="1">Nucleus</location>
    </subcellularLocation>
</comment>
<dbReference type="Pfam" id="PF23593">
    <property type="entry name" value="HEAT_ATR"/>
    <property type="match status" value="1"/>
</dbReference>
<dbReference type="GO" id="GO:0005634">
    <property type="term" value="C:nucleus"/>
    <property type="evidence" value="ECO:0007669"/>
    <property type="project" value="UniProtKB-SubCell"/>
</dbReference>
<gene>
    <name evidence="17" type="ORF">SAMD00023353_11200180</name>
</gene>
<dbReference type="EMBL" id="DF977557">
    <property type="protein sequence ID" value="GAW27350.1"/>
    <property type="molecule type" value="Genomic_DNA"/>
</dbReference>
<dbReference type="InterPro" id="IPR000403">
    <property type="entry name" value="PI3/4_kinase_cat_dom"/>
</dbReference>
<keyword evidence="9" id="KW-0418">Kinase</keyword>
<sequence length="1956" mass="222191">MWKVLGAEPRDTLTDYSTVLQSTYPDLSDPDKVRVIHMIADVCCAADETLTMTSRSEGSFQFVCADCRASRNNLDAPPSIDVAAKKHATDIFISLLQLATFPESRKPRIAAMVSLRRIAKHCHSSEFIDMEVSLPAQWCLKSLHSSQRELRIAAGRTLAVFLSHPGRSSVKYAVVQKNRGIALGVLRNLSDQNQPKFTESCILAWSQVSLVLPDDELILVLVKLVEYLGHPSAVTSAAAFTEIVQISRHRSISPKQLFEHYWSSLAYLAVKDIITQPKLTSLLAEMQDMTPNQLLLHIQAYALPYLVLNKKMDVIQKIAEVRKETEPWQPCLDIANLGRILALLLTQETADIEQYTMSLLRYISPHFDEFRLVDLLQIEPLPTALNILKAAADADESRKPHIRGALNHLANMIIVGNGESKKKSHVAGRFLHHHALGLMAQLTDVINDVSVIRAPFHERRRCIAAMEEMIRIGKNNVRIARPQISASILAAMSQDELRVAAFSCWASMLFFFEESEVDILIETTFYLINQYWPAFEDASQQLSKDLIKFLLEKQQPTVEKYIGKLPSFSHINGLSDMEAELSKLRSPLDNRTAFFLLAERIYHETSGVVLHALRELVEYLQRHQGYLQASAISEQPDPIVSQLFRALLDCASRYNGFHGEISDLCTQCIGLIGCLDPNRIEAVRRDSQIIVTSNFQDSQEVTEFVFFLLEKVLVLSFVSATDTKLQGFLSYAIQELLDRSDIAGAVKTEGLGQSEPVYRRWCSLSQNAQEILTPFITSRYKLTPMVYQQIEYPIFDPGKSYGDWMRSLSLDCLGKPQSLFATLIFEPLCRLIRVQDIAIAEFLFPYLIIHIILGTEISEHDRAAVLRELLDVLRYQLPPDASYADREERRLYSEAIFRFLDYAMRWVHLKRSASNLSSDDATSIDKVEDYLASFPAELISQLAMDCSSYSRALFHLEQHIRQVDESQHNRHDRNRLIQQLQDIYTQIDEPDGLEGISAHLHVLDIEQQVLSDRKAGRWVAAQTWYEIKLAQEPDNVDVQVDLLTCLKESGQHDVLLNYVEGIEKHTAIATINRIVPYAVEAAWATGRWQTLQKFFSKYQGDPSEDFNASIAQALLYLRRGWTKEFFQVMKVMRDRVGSSLTSSGTTSLRACHEPILRAHVLTDLELIAGMSNDGDQHPQDILKSLSRRLEVLGSYVNDKQYVLNIRRAAMELLRPRFSDIDISTLWLSSARLARKANTMHQSFNAVLRASQLGDESATIENARLLWKEGYNRKAIQTLQGAIESKFFSRHSFSESEASDRNVDSQQNLLTARARLLLAKWLDSAGQTSASALREQYRAIPLIFGQWEKGHYYVGRHYKKILESERALKPDDQSDEYLTGEAAKLVIENYLRSLSFGTKYLYQTLPRILTLWLELGAQIDKAPEGKVSLSRELHHRRKMQLEALHVILRKHLSRLPAYVFYTALPQLVARIAHPNADVFRVLQTIILKVVEAYPRQALWSLFAIMTTKQASSERKARNQQLLLHVKDRNTKVENGGHNLPSLLRKGERLAEQLLLACNNGDFQSNRTTTASITRDLNFNHKCTPCPLVVPIEACLTATLPTLTDNLKRHKAFSGDVITISSFLDEVLVLGSLAKPRRLTARGSNGVNYGLLIKPKDDLRTDQRLMEFNSIINRSLKRDAESSRRQLYIRTYAVTPLNEECGIIEWVEGLKTLRDILLNIYRSRGIVPDYRSLQQMMKDAVIGDKNIKIFTENVLGMYPPVLANWFISQFPNPSIWFTARLRYTRSCAVMSMVGTILGLGDRHGENVSLEEGNGGIFHVDFNCLFDKGLTFAQPERVPFRLTHNMVTAMGVYGYEGPFRKCSELTLSILRQQEETLMTILEAFIYDPTLDLQRDKRKKHEVVRLNPQSVVQSIKRKVQGLLPDESIPLGVEGQVDELIKQAVDPRNLSAMYIGWCPFL</sequence>
<dbReference type="InterPro" id="IPR011009">
    <property type="entry name" value="Kinase-like_dom_sf"/>
</dbReference>
<keyword evidence="10" id="KW-0067">ATP-binding</keyword>
<dbReference type="SMART" id="SM00146">
    <property type="entry name" value="PI3Kc"/>
    <property type="match status" value="1"/>
</dbReference>
<dbReference type="InterPro" id="IPR016024">
    <property type="entry name" value="ARM-type_fold"/>
</dbReference>
<dbReference type="OrthoDB" id="381190at2759"/>
<dbReference type="InterPro" id="IPR014009">
    <property type="entry name" value="PIK_FAT"/>
</dbReference>
<evidence type="ECO:0000256" key="10">
    <source>
        <dbReference type="ARBA" id="ARBA00022840"/>
    </source>
</evidence>
<evidence type="ECO:0000256" key="4">
    <source>
        <dbReference type="ARBA" id="ARBA00012513"/>
    </source>
</evidence>
<comment type="function">
    <text evidence="13">Serine/threonine protein kinase which activates checkpoint signaling upon genotoxic stresses such as ionizing radiation (IR), ultraviolet light (UV), or DNA replication stalling, thereby acting as a DNA damage sensor. Recognizes the substrate consensus sequence [ST]-Q. Phosphorylates histone H2A to form H2AS128ph (gamma-H2A) at sites of DNA damage, involved in the regulation of DNA damage response mechanism. Required for the control of telomere length and genome stability.</text>
</comment>
<comment type="similarity">
    <text evidence="2">Belongs to the PI3/PI4-kinase family. ATM subfamily.</text>
</comment>
<evidence type="ECO:0000256" key="6">
    <source>
        <dbReference type="ARBA" id="ARBA00022679"/>
    </source>
</evidence>
<feature type="domain" description="FAT" evidence="15">
    <location>
        <begin position="938"/>
        <end position="1506"/>
    </location>
</feature>
<dbReference type="GO" id="GO:0005524">
    <property type="term" value="F:ATP binding"/>
    <property type="evidence" value="ECO:0007669"/>
    <property type="project" value="UniProtKB-KW"/>
</dbReference>
<feature type="domain" description="PI3K/PI4K catalytic" evidence="14">
    <location>
        <begin position="1621"/>
        <end position="1927"/>
    </location>
</feature>
<dbReference type="OMA" id="SMYIGWC"/>
<keyword evidence="6" id="KW-0808">Transferase</keyword>
<keyword evidence="18" id="KW-1185">Reference proteome</keyword>
<dbReference type="PROSITE" id="PS51190">
    <property type="entry name" value="FATC"/>
    <property type="match status" value="1"/>
</dbReference>
<evidence type="ECO:0000256" key="9">
    <source>
        <dbReference type="ARBA" id="ARBA00022777"/>
    </source>
</evidence>
<dbReference type="Pfam" id="PF25030">
    <property type="entry name" value="M-HEAT_ATR"/>
    <property type="match status" value="1"/>
</dbReference>
<dbReference type="PROSITE" id="PS50290">
    <property type="entry name" value="PI3_4_KINASE_3"/>
    <property type="match status" value="1"/>
</dbReference>
<dbReference type="SMART" id="SM00802">
    <property type="entry name" value="UME"/>
    <property type="match status" value="1"/>
</dbReference>
<evidence type="ECO:0000256" key="5">
    <source>
        <dbReference type="ARBA" id="ARBA00022527"/>
    </source>
</evidence>
<dbReference type="Pfam" id="PF02259">
    <property type="entry name" value="FAT"/>
    <property type="match status" value="1"/>
</dbReference>
<protein>
    <recommendedName>
        <fullName evidence="4">non-specific serine/threonine protein kinase</fullName>
        <ecNumber evidence="4">2.7.11.1</ecNumber>
    </recommendedName>
</protein>
<keyword evidence="12" id="KW-0539">Nucleus</keyword>
<dbReference type="Gene3D" id="3.30.1010.10">
    <property type="entry name" value="Phosphatidylinositol 3-kinase Catalytic Subunit, Chain A, domain 4"/>
    <property type="match status" value="1"/>
</dbReference>
<dbReference type="GO" id="GO:0004674">
    <property type="term" value="F:protein serine/threonine kinase activity"/>
    <property type="evidence" value="ECO:0007669"/>
    <property type="project" value="UniProtKB-KW"/>
</dbReference>
<evidence type="ECO:0000256" key="1">
    <source>
        <dbReference type="ARBA" id="ARBA00004123"/>
    </source>
</evidence>
<dbReference type="SMART" id="SM01343">
    <property type="entry name" value="FATC"/>
    <property type="match status" value="1"/>
</dbReference>
<evidence type="ECO:0000313" key="18">
    <source>
        <dbReference type="Proteomes" id="UP000054516"/>
    </source>
</evidence>
<dbReference type="InterPro" id="IPR036940">
    <property type="entry name" value="PI3/4_kinase_cat_sf"/>
</dbReference>
<dbReference type="Pfam" id="PF02260">
    <property type="entry name" value="FATC"/>
    <property type="match status" value="1"/>
</dbReference>
<feature type="domain" description="FATC" evidence="16">
    <location>
        <begin position="1924"/>
        <end position="1956"/>
    </location>
</feature>